<evidence type="ECO:0000256" key="1">
    <source>
        <dbReference type="SAM" id="MobiDB-lite"/>
    </source>
</evidence>
<feature type="domain" description="DUF8035" evidence="2">
    <location>
        <begin position="466"/>
        <end position="519"/>
    </location>
</feature>
<feature type="compositionally biased region" description="Basic and acidic residues" evidence="1">
    <location>
        <begin position="301"/>
        <end position="319"/>
    </location>
</feature>
<reference evidence="3" key="1">
    <citation type="journal article" date="2019" name="Beilstein J. Org. Chem.">
        <title>Nanangenines: drimane sesquiterpenoids as the dominant metabolite cohort of a novel Australian fungus, Aspergillus nanangensis.</title>
        <authorList>
            <person name="Lacey H.J."/>
            <person name="Gilchrist C.L.M."/>
            <person name="Crombie A."/>
            <person name="Kalaitzis J.A."/>
            <person name="Vuong D."/>
            <person name="Rutledge P.J."/>
            <person name="Turner P."/>
            <person name="Pitt J.I."/>
            <person name="Lacey E."/>
            <person name="Chooi Y.H."/>
            <person name="Piggott A.M."/>
        </authorList>
    </citation>
    <scope>NUCLEOTIDE SEQUENCE</scope>
    <source>
        <strain evidence="3">MST-FP2251</strain>
    </source>
</reference>
<feature type="compositionally biased region" description="Basic and acidic residues" evidence="1">
    <location>
        <begin position="173"/>
        <end position="188"/>
    </location>
</feature>
<feature type="region of interest" description="Disordered" evidence="1">
    <location>
        <begin position="1"/>
        <end position="372"/>
    </location>
</feature>
<feature type="compositionally biased region" description="Basic and acidic residues" evidence="1">
    <location>
        <begin position="52"/>
        <end position="101"/>
    </location>
</feature>
<feature type="compositionally biased region" description="Basic and acidic residues" evidence="1">
    <location>
        <begin position="562"/>
        <end position="581"/>
    </location>
</feature>
<name>A0AAD4GX48_ASPNN</name>
<organism evidence="3 4">
    <name type="scientific">Aspergillus nanangensis</name>
    <dbReference type="NCBI Taxonomy" id="2582783"/>
    <lineage>
        <taxon>Eukaryota</taxon>
        <taxon>Fungi</taxon>
        <taxon>Dikarya</taxon>
        <taxon>Ascomycota</taxon>
        <taxon>Pezizomycotina</taxon>
        <taxon>Eurotiomycetes</taxon>
        <taxon>Eurotiomycetidae</taxon>
        <taxon>Eurotiales</taxon>
        <taxon>Aspergillaceae</taxon>
        <taxon>Aspergillus</taxon>
        <taxon>Aspergillus subgen. Circumdati</taxon>
    </lineage>
</organism>
<feature type="region of interest" description="Disordered" evidence="1">
    <location>
        <begin position="527"/>
        <end position="581"/>
    </location>
</feature>
<feature type="compositionally biased region" description="Basic residues" evidence="1">
    <location>
        <begin position="103"/>
        <end position="112"/>
    </location>
</feature>
<dbReference type="EMBL" id="VCAU01000020">
    <property type="protein sequence ID" value="KAF9891193.1"/>
    <property type="molecule type" value="Genomic_DNA"/>
</dbReference>
<sequence length="581" mass="68256">MGRRSRTRDYDEEDDYESEHESYLPPPRDSRSHRYGREPEYARRHSIPPPIEKMERLRVRDHPPPPPRFRDPFDRRFAPNPEDEVKIPHDEPMRDFKEPGGRSRSRRRYGRRPPRETVRDDDWMSGHESEDRLSFESESEGERLRRRSAELRRRHLRSQEDLAPRGGRIQRTTYERDGDRLSIPDHVKRDVRRAHSGPRYPIFSRRRPKSGYHTDYEDDSEEGSDGVRPGGGPRRNRRRFDPEHENQGDLSSAESDESGDFPPMPPMPPPQHLRVPDGYSTRRPPRAPSLEVSFEGPRSQLRGEREARKREEIIIEPRDTSAVPPPPLRVPSPDIHSRQTKESIAIPRSSAETLKHEHEILVTETATTGRDGFKEREILEEMHDKPHPPKLVPLDTDEELAMINAMPGSRHSPKEGSTSQEALPSRHLQRNPKLRKNDEQPSDDDTDLGHGKIGRRYVGVKNRRERLWTEITKDLVVKEAIERAGYEYEETVSSYYIFSYLQYDDVSALVEKSEEIRAARRRQIQEIHSRRRASMPPPRVLRDEAPPLRPASPRRRHRDRRRMKEQEIVEDPRGRRGSERW</sequence>
<feature type="compositionally biased region" description="Basic and acidic residues" evidence="1">
    <location>
        <begin position="28"/>
        <end position="43"/>
    </location>
</feature>
<dbReference type="AlphaFoldDB" id="A0AAD4GX48"/>
<evidence type="ECO:0000313" key="4">
    <source>
        <dbReference type="Proteomes" id="UP001194746"/>
    </source>
</evidence>
<feature type="compositionally biased region" description="Pro residues" evidence="1">
    <location>
        <begin position="262"/>
        <end position="271"/>
    </location>
</feature>
<accession>A0AAD4GX48</accession>
<feature type="region of interest" description="Disordered" evidence="1">
    <location>
        <begin position="406"/>
        <end position="452"/>
    </location>
</feature>
<gene>
    <name evidence="3" type="ORF">FE257_004757</name>
</gene>
<protein>
    <recommendedName>
        <fullName evidence="2">DUF8035 domain-containing protein</fullName>
    </recommendedName>
</protein>
<dbReference type="InterPro" id="IPR058348">
    <property type="entry name" value="DUF8035"/>
</dbReference>
<feature type="compositionally biased region" description="Basic residues" evidence="1">
    <location>
        <begin position="552"/>
        <end position="561"/>
    </location>
</feature>
<reference evidence="3" key="2">
    <citation type="submission" date="2020-02" db="EMBL/GenBank/DDBJ databases">
        <authorList>
            <person name="Gilchrist C.L.M."/>
            <person name="Chooi Y.-H."/>
        </authorList>
    </citation>
    <scope>NUCLEOTIDE SEQUENCE</scope>
    <source>
        <strain evidence="3">MST-FP2251</strain>
    </source>
</reference>
<dbReference type="Proteomes" id="UP001194746">
    <property type="component" value="Unassembled WGS sequence"/>
</dbReference>
<evidence type="ECO:0000313" key="3">
    <source>
        <dbReference type="EMBL" id="KAF9891193.1"/>
    </source>
</evidence>
<comment type="caution">
    <text evidence="3">The sequence shown here is derived from an EMBL/GenBank/DDBJ whole genome shotgun (WGS) entry which is preliminary data.</text>
</comment>
<evidence type="ECO:0000259" key="2">
    <source>
        <dbReference type="Pfam" id="PF26118"/>
    </source>
</evidence>
<feature type="compositionally biased region" description="Basic and acidic residues" evidence="1">
    <location>
        <begin position="113"/>
        <end position="163"/>
    </location>
</feature>
<dbReference type="Pfam" id="PF26118">
    <property type="entry name" value="DUF8035"/>
    <property type="match status" value="1"/>
</dbReference>
<proteinExistence type="predicted"/>
<keyword evidence="4" id="KW-1185">Reference proteome</keyword>